<dbReference type="EMBL" id="KV428150">
    <property type="protein sequence ID" value="KZT35172.1"/>
    <property type="molecule type" value="Genomic_DNA"/>
</dbReference>
<accession>A0A166ABG5</accession>
<sequence length="158" mass="18512">SKMTVITLKIQTPTYAFRLRLLSLSRPSTLPSASLFTSTTSNLSINHSYDVPPRPHRILTHRPNVPIQPRHHRHTRHGDLHSLFFDIRSRHHTLHPRNLMKRSDNPKLENEWRLEKNYQEAEQDQEGVEAQIEKTQQIAEENINLAVEVDSDSEWEDI</sequence>
<protein>
    <submittedName>
        <fullName evidence="2">Uncharacterized protein</fullName>
    </submittedName>
</protein>
<proteinExistence type="predicted"/>
<feature type="coiled-coil region" evidence="1">
    <location>
        <begin position="111"/>
        <end position="138"/>
    </location>
</feature>
<reference evidence="2 3" key="1">
    <citation type="journal article" date="2016" name="Mol. Biol. Evol.">
        <title>Comparative Genomics of Early-Diverging Mushroom-Forming Fungi Provides Insights into the Origins of Lignocellulose Decay Capabilities.</title>
        <authorList>
            <person name="Nagy L.G."/>
            <person name="Riley R."/>
            <person name="Tritt A."/>
            <person name="Adam C."/>
            <person name="Daum C."/>
            <person name="Floudas D."/>
            <person name="Sun H."/>
            <person name="Yadav J.S."/>
            <person name="Pangilinan J."/>
            <person name="Larsson K.H."/>
            <person name="Matsuura K."/>
            <person name="Barry K."/>
            <person name="Labutti K."/>
            <person name="Kuo R."/>
            <person name="Ohm R.A."/>
            <person name="Bhattacharya S.S."/>
            <person name="Shirouzu T."/>
            <person name="Yoshinaga Y."/>
            <person name="Martin F.M."/>
            <person name="Grigoriev I.V."/>
            <person name="Hibbett D.S."/>
        </authorList>
    </citation>
    <scope>NUCLEOTIDE SEQUENCE [LARGE SCALE GENOMIC DNA]</scope>
    <source>
        <strain evidence="2 3">HHB10207 ss-3</strain>
    </source>
</reference>
<keyword evidence="3" id="KW-1185">Reference proteome</keyword>
<dbReference type="AlphaFoldDB" id="A0A166ABG5"/>
<gene>
    <name evidence="2" type="ORF">SISSUDRAFT_1051818</name>
</gene>
<keyword evidence="1" id="KW-0175">Coiled coil</keyword>
<name>A0A166ABG5_9AGAM</name>
<dbReference type="Proteomes" id="UP000076798">
    <property type="component" value="Unassembled WGS sequence"/>
</dbReference>
<feature type="non-terminal residue" evidence="2">
    <location>
        <position position="1"/>
    </location>
</feature>
<organism evidence="2 3">
    <name type="scientific">Sistotremastrum suecicum HHB10207 ss-3</name>
    <dbReference type="NCBI Taxonomy" id="1314776"/>
    <lineage>
        <taxon>Eukaryota</taxon>
        <taxon>Fungi</taxon>
        <taxon>Dikarya</taxon>
        <taxon>Basidiomycota</taxon>
        <taxon>Agaricomycotina</taxon>
        <taxon>Agaricomycetes</taxon>
        <taxon>Sistotremastrales</taxon>
        <taxon>Sistotremastraceae</taxon>
        <taxon>Sistotremastrum</taxon>
    </lineage>
</organism>
<evidence type="ECO:0000313" key="2">
    <source>
        <dbReference type="EMBL" id="KZT35172.1"/>
    </source>
</evidence>
<evidence type="ECO:0000313" key="3">
    <source>
        <dbReference type="Proteomes" id="UP000076798"/>
    </source>
</evidence>
<evidence type="ECO:0000256" key="1">
    <source>
        <dbReference type="SAM" id="Coils"/>
    </source>
</evidence>